<evidence type="ECO:0000313" key="2">
    <source>
        <dbReference type="Proteomes" id="UP000483379"/>
    </source>
</evidence>
<evidence type="ECO:0000313" key="1">
    <source>
        <dbReference type="EMBL" id="NEV62726.1"/>
    </source>
</evidence>
<comment type="caution">
    <text evidence="1">The sequence shown here is derived from an EMBL/GenBank/DDBJ whole genome shotgun (WGS) entry which is preliminary data.</text>
</comment>
<dbReference type="AlphaFoldDB" id="A0A6M0JZ13"/>
<organism evidence="1 2">
    <name type="scientific">Thiorhodococcus minor</name>
    <dbReference type="NCBI Taxonomy" id="57489"/>
    <lineage>
        <taxon>Bacteria</taxon>
        <taxon>Pseudomonadati</taxon>
        <taxon>Pseudomonadota</taxon>
        <taxon>Gammaproteobacteria</taxon>
        <taxon>Chromatiales</taxon>
        <taxon>Chromatiaceae</taxon>
        <taxon>Thiorhodococcus</taxon>
    </lineage>
</organism>
<dbReference type="RefSeq" id="WP_164453193.1">
    <property type="nucleotide sequence ID" value="NZ_JAAIJQ010000033.1"/>
</dbReference>
<dbReference type="Proteomes" id="UP000483379">
    <property type="component" value="Unassembled WGS sequence"/>
</dbReference>
<dbReference type="EMBL" id="JAAIJQ010000033">
    <property type="protein sequence ID" value="NEV62726.1"/>
    <property type="molecule type" value="Genomic_DNA"/>
</dbReference>
<gene>
    <name evidence="1" type="ORF">G3446_12635</name>
</gene>
<protein>
    <submittedName>
        <fullName evidence="1">Uncharacterized protein</fullName>
    </submittedName>
</protein>
<name>A0A6M0JZ13_9GAMM</name>
<accession>A0A6M0JZ13</accession>
<proteinExistence type="predicted"/>
<sequence>MYQSPVNGTKRDFDGQPRIYYDGYWIKYYDPPKDSFDVRRQLIEALTRRLFNHVEHGINIPGTRLREAREAYEAETDTERKRVNGAMLAGALFNRAADIFRSLVDLQTAGVEIGPDHTLMRECGHCLIEALELGKMVRHRGGDEGIDELWGEPFKAFSMPIEAFYASRYLKIAMTMQDIDRITSAMKDTFAESRQIRNIGPRLDALAEAAKRKCEILRTDPIVFDVWPAYVVASERVCNYDPALPSIHDAKDIREAVEGTRLLREGTDLVSYLVRARVPMPKSMREYIDRCQQFKRTYIDSRRFQSSHPPEEASSA</sequence>
<keyword evidence="2" id="KW-1185">Reference proteome</keyword>
<reference evidence="1 2" key="1">
    <citation type="submission" date="2020-02" db="EMBL/GenBank/DDBJ databases">
        <title>Genome sequences of Thiorhodococcus mannitoliphagus and Thiorhodococcus minor, purple sulfur photosynthetic bacteria in the gammaproteobacterial family, Chromatiaceae.</title>
        <authorList>
            <person name="Aviles F.A."/>
            <person name="Meyer T.E."/>
            <person name="Kyndt J.A."/>
        </authorList>
    </citation>
    <scope>NUCLEOTIDE SEQUENCE [LARGE SCALE GENOMIC DNA]</scope>
    <source>
        <strain evidence="1 2">DSM 11518</strain>
    </source>
</reference>